<evidence type="ECO:0000259" key="1">
    <source>
        <dbReference type="PROSITE" id="PS51186"/>
    </source>
</evidence>
<dbReference type="PANTHER" id="PTHR31435">
    <property type="entry name" value="PROTEIN NATD1"/>
    <property type="match status" value="1"/>
</dbReference>
<name>A0A917M2Y5_9BACI</name>
<feature type="domain" description="N-acetyltransferase" evidence="1">
    <location>
        <begin position="1"/>
        <end position="92"/>
    </location>
</feature>
<dbReference type="InterPro" id="IPR045057">
    <property type="entry name" value="Gcn5-rel_NAT"/>
</dbReference>
<evidence type="ECO:0000313" key="4">
    <source>
        <dbReference type="Proteomes" id="UP000622860"/>
    </source>
</evidence>
<evidence type="ECO:0000313" key="3">
    <source>
        <dbReference type="EMBL" id="GGG74437.1"/>
    </source>
</evidence>
<accession>A0A917M2Y5</accession>
<dbReference type="EMBL" id="BMFR01000006">
    <property type="protein sequence ID" value="GGG74437.1"/>
    <property type="molecule type" value="Genomic_DNA"/>
</dbReference>
<dbReference type="GO" id="GO:0016747">
    <property type="term" value="F:acyltransferase activity, transferring groups other than amino-acyl groups"/>
    <property type="evidence" value="ECO:0007669"/>
    <property type="project" value="InterPro"/>
</dbReference>
<dbReference type="SUPFAM" id="SSF55729">
    <property type="entry name" value="Acyl-CoA N-acyltransferases (Nat)"/>
    <property type="match status" value="1"/>
</dbReference>
<dbReference type="PANTHER" id="PTHR31435:SF10">
    <property type="entry name" value="BSR4717 PROTEIN"/>
    <property type="match status" value="1"/>
</dbReference>
<keyword evidence="4" id="KW-1185">Reference proteome</keyword>
<dbReference type="Proteomes" id="UP000622860">
    <property type="component" value="Unassembled WGS sequence"/>
</dbReference>
<dbReference type="InterPro" id="IPR031165">
    <property type="entry name" value="GNAT_YJDJ"/>
</dbReference>
<feature type="domain" description="N-acetyltransferase" evidence="2">
    <location>
        <begin position="3"/>
        <end position="91"/>
    </location>
</feature>
<dbReference type="CDD" id="cd04301">
    <property type="entry name" value="NAT_SF"/>
    <property type="match status" value="1"/>
</dbReference>
<comment type="caution">
    <text evidence="3">The sequence shown here is derived from an EMBL/GenBank/DDBJ whole genome shotgun (WGS) entry which is preliminary data.</text>
</comment>
<dbReference type="Gene3D" id="3.40.630.30">
    <property type="match status" value="1"/>
</dbReference>
<proteinExistence type="predicted"/>
<dbReference type="PROSITE" id="PS51729">
    <property type="entry name" value="GNAT_YJDJ"/>
    <property type="match status" value="1"/>
</dbReference>
<protein>
    <submittedName>
        <fullName evidence="3">N-acetyltransferase</fullName>
    </submittedName>
</protein>
<organism evidence="3 4">
    <name type="scientific">Virgibacillus oceani</name>
    <dbReference type="NCBI Taxonomy" id="1479511"/>
    <lineage>
        <taxon>Bacteria</taxon>
        <taxon>Bacillati</taxon>
        <taxon>Bacillota</taxon>
        <taxon>Bacilli</taxon>
        <taxon>Bacillales</taxon>
        <taxon>Bacillaceae</taxon>
        <taxon>Virgibacillus</taxon>
    </lineage>
</organism>
<dbReference type="InterPro" id="IPR016181">
    <property type="entry name" value="Acyl_CoA_acyltransferase"/>
</dbReference>
<dbReference type="AlphaFoldDB" id="A0A917M2Y5"/>
<dbReference type="Pfam" id="PF14542">
    <property type="entry name" value="Acetyltransf_CG"/>
    <property type="match status" value="1"/>
</dbReference>
<dbReference type="InterPro" id="IPR000182">
    <property type="entry name" value="GNAT_dom"/>
</dbReference>
<reference evidence="3" key="2">
    <citation type="submission" date="2020-09" db="EMBL/GenBank/DDBJ databases">
        <authorList>
            <person name="Sun Q."/>
            <person name="Zhou Y."/>
        </authorList>
    </citation>
    <scope>NUCLEOTIDE SEQUENCE</scope>
    <source>
        <strain evidence="3">CGMCC 1.12754</strain>
    </source>
</reference>
<evidence type="ECO:0000259" key="2">
    <source>
        <dbReference type="PROSITE" id="PS51729"/>
    </source>
</evidence>
<gene>
    <name evidence="3" type="ORF">GCM10011398_18880</name>
</gene>
<dbReference type="PROSITE" id="PS51186">
    <property type="entry name" value="GNAT"/>
    <property type="match status" value="1"/>
</dbReference>
<sequence>MVTIRKGENKFFVGENEKDPLAEITFVPSDNDKIIIEHTFVSEDLRGEGVAGKLVEKAVNYARDEGKKIIPECSYAKKKMENTPAYHDVLAK</sequence>
<reference evidence="3" key="1">
    <citation type="journal article" date="2014" name="Int. J. Syst. Evol. Microbiol.">
        <title>Complete genome sequence of Corynebacterium casei LMG S-19264T (=DSM 44701T), isolated from a smear-ripened cheese.</title>
        <authorList>
            <consortium name="US DOE Joint Genome Institute (JGI-PGF)"/>
            <person name="Walter F."/>
            <person name="Albersmeier A."/>
            <person name="Kalinowski J."/>
            <person name="Ruckert C."/>
        </authorList>
    </citation>
    <scope>NUCLEOTIDE SEQUENCE</scope>
    <source>
        <strain evidence="3">CGMCC 1.12754</strain>
    </source>
</reference>
<dbReference type="RefSeq" id="WP_188455142.1">
    <property type="nucleotide sequence ID" value="NZ_BMFR01000006.1"/>
</dbReference>